<dbReference type="AlphaFoldDB" id="A0AAN9U9Y8"/>
<evidence type="ECO:0008006" key="5">
    <source>
        <dbReference type="Google" id="ProtNLM"/>
    </source>
</evidence>
<gene>
    <name evidence="3" type="ORF">SLS53_004485</name>
</gene>
<evidence type="ECO:0000313" key="3">
    <source>
        <dbReference type="EMBL" id="KAK7742340.1"/>
    </source>
</evidence>
<dbReference type="Proteomes" id="UP001320245">
    <property type="component" value="Unassembled WGS sequence"/>
</dbReference>
<dbReference type="SUPFAM" id="SSF52540">
    <property type="entry name" value="P-loop containing nucleoside triphosphate hydrolases"/>
    <property type="match status" value="1"/>
</dbReference>
<feature type="domain" description="AAA+ ATPase lid" evidence="2">
    <location>
        <begin position="73"/>
        <end position="109"/>
    </location>
</feature>
<proteinExistence type="predicted"/>
<dbReference type="GO" id="GO:0016887">
    <property type="term" value="F:ATP hydrolysis activity"/>
    <property type="evidence" value="ECO:0007669"/>
    <property type="project" value="InterPro"/>
</dbReference>
<evidence type="ECO:0000259" key="1">
    <source>
        <dbReference type="Pfam" id="PF00004"/>
    </source>
</evidence>
<dbReference type="InterPro" id="IPR056599">
    <property type="entry name" value="AAA_lid_fung"/>
</dbReference>
<protein>
    <recommendedName>
        <fullName evidence="5">ATPase AAA-type core domain-containing protein</fullName>
    </recommendedName>
</protein>
<feature type="domain" description="ATPase AAA-type core" evidence="1">
    <location>
        <begin position="7"/>
        <end position="69"/>
    </location>
</feature>
<reference evidence="3 4" key="1">
    <citation type="journal article" date="2023" name="PLoS ONE">
        <title>Cytospora paraplurivora sp. nov. isolated from orchards with fruit tree decline syndrome in Ontario, Canada.</title>
        <authorList>
            <person name="Ilyukhin E."/>
            <person name="Nguyen H.D.T."/>
            <person name="Castle A.J."/>
            <person name="Ellouze W."/>
        </authorList>
    </citation>
    <scope>NUCLEOTIDE SEQUENCE [LARGE SCALE GENOMIC DNA]</scope>
    <source>
        <strain evidence="3 4">FDS-564</strain>
    </source>
</reference>
<dbReference type="PANTHER" id="PTHR46411">
    <property type="entry name" value="FAMILY ATPASE, PUTATIVE-RELATED"/>
    <property type="match status" value="1"/>
</dbReference>
<sequence length="173" mass="20355">MAEVWGAVILIDEADVFLEKRVHQDLQRNSLVSIFLRTIEYYRGILFLTTNRVGHFDDAFVSRIHVVIRYTSLTPADRNRFWNQFFQKLENERGENIKITESARDFVLETVALADYRFFTSQNKTGRATLERQDFEKVCATTDAFKKYLSSIPMADEAKRALKERDRNDNFLE</sequence>
<dbReference type="EMBL" id="JAJSPL020000015">
    <property type="protein sequence ID" value="KAK7742340.1"/>
    <property type="molecule type" value="Genomic_DNA"/>
</dbReference>
<dbReference type="InterPro" id="IPR003959">
    <property type="entry name" value="ATPase_AAA_core"/>
</dbReference>
<dbReference type="GO" id="GO:0005524">
    <property type="term" value="F:ATP binding"/>
    <property type="evidence" value="ECO:0007669"/>
    <property type="project" value="InterPro"/>
</dbReference>
<dbReference type="Gene3D" id="3.40.50.300">
    <property type="entry name" value="P-loop containing nucleotide triphosphate hydrolases"/>
    <property type="match status" value="1"/>
</dbReference>
<comment type="caution">
    <text evidence="3">The sequence shown here is derived from an EMBL/GenBank/DDBJ whole genome shotgun (WGS) entry which is preliminary data.</text>
</comment>
<dbReference type="InterPro" id="IPR027417">
    <property type="entry name" value="P-loop_NTPase"/>
</dbReference>
<evidence type="ECO:0000259" key="2">
    <source>
        <dbReference type="Pfam" id="PF23232"/>
    </source>
</evidence>
<accession>A0AAN9U9Y8</accession>
<name>A0AAN9U9Y8_9PEZI</name>
<dbReference type="Pfam" id="PF23232">
    <property type="entry name" value="AAA_lid_13"/>
    <property type="match status" value="1"/>
</dbReference>
<keyword evidence="4" id="KW-1185">Reference proteome</keyword>
<dbReference type="Pfam" id="PF00004">
    <property type="entry name" value="AAA"/>
    <property type="match status" value="1"/>
</dbReference>
<dbReference type="PANTHER" id="PTHR46411:SF4">
    <property type="entry name" value="AAA+ ATPASE DOMAIN-CONTAINING PROTEIN"/>
    <property type="match status" value="1"/>
</dbReference>
<evidence type="ECO:0000313" key="4">
    <source>
        <dbReference type="Proteomes" id="UP001320245"/>
    </source>
</evidence>
<organism evidence="3 4">
    <name type="scientific">Cytospora paraplurivora</name>
    <dbReference type="NCBI Taxonomy" id="2898453"/>
    <lineage>
        <taxon>Eukaryota</taxon>
        <taxon>Fungi</taxon>
        <taxon>Dikarya</taxon>
        <taxon>Ascomycota</taxon>
        <taxon>Pezizomycotina</taxon>
        <taxon>Sordariomycetes</taxon>
        <taxon>Sordariomycetidae</taxon>
        <taxon>Diaporthales</taxon>
        <taxon>Cytosporaceae</taxon>
        <taxon>Cytospora</taxon>
    </lineage>
</organism>